<dbReference type="GO" id="GO:0006313">
    <property type="term" value="P:DNA transposition"/>
    <property type="evidence" value="ECO:0007669"/>
    <property type="project" value="InterPro"/>
</dbReference>
<dbReference type="PANTHER" id="PTHR36966:SF1">
    <property type="entry name" value="REP-ASSOCIATED TYROSINE TRANSPOSASE"/>
    <property type="match status" value="1"/>
</dbReference>
<dbReference type="RefSeq" id="WP_308134815.1">
    <property type="nucleotide sequence ID" value="NZ_CP133197.1"/>
</dbReference>
<proteinExistence type="predicted"/>
<dbReference type="Proteomes" id="UP001229862">
    <property type="component" value="Chromosome"/>
</dbReference>
<feature type="domain" description="Transposase IS200-like" evidence="1">
    <location>
        <begin position="22"/>
        <end position="163"/>
    </location>
</feature>
<evidence type="ECO:0000313" key="4">
    <source>
        <dbReference type="Proteomes" id="UP001223336"/>
    </source>
</evidence>
<dbReference type="PANTHER" id="PTHR36966">
    <property type="entry name" value="REP-ASSOCIATED TYROSINE TRANSPOSASE"/>
    <property type="match status" value="1"/>
</dbReference>
<gene>
    <name evidence="2" type="ORF">RCC75_09985</name>
    <name evidence="3" type="ORF">RCG00_19520</name>
</gene>
<dbReference type="EMBL" id="JAVFKN010000011">
    <property type="protein sequence ID" value="MDQ5768860.1"/>
    <property type="molecule type" value="Genomic_DNA"/>
</dbReference>
<evidence type="ECO:0000259" key="1">
    <source>
        <dbReference type="SMART" id="SM01321"/>
    </source>
</evidence>
<dbReference type="GO" id="GO:0004803">
    <property type="term" value="F:transposase activity"/>
    <property type="evidence" value="ECO:0007669"/>
    <property type="project" value="InterPro"/>
</dbReference>
<dbReference type="Gene3D" id="3.30.70.1290">
    <property type="entry name" value="Transposase IS200-like"/>
    <property type="match status" value="1"/>
</dbReference>
<dbReference type="InterPro" id="IPR052715">
    <property type="entry name" value="RAYT_transposase"/>
</dbReference>
<dbReference type="SUPFAM" id="SSF143422">
    <property type="entry name" value="Transposase IS200-like"/>
    <property type="match status" value="1"/>
</dbReference>
<protein>
    <submittedName>
        <fullName evidence="3">Transposase</fullName>
    </submittedName>
</protein>
<name>A0AA51MMJ9_9GAMM</name>
<dbReference type="AlphaFoldDB" id="A0AA51MMJ9"/>
<reference evidence="3 4" key="1">
    <citation type="submission" date="2023-08" db="EMBL/GenBank/DDBJ databases">
        <title>New molecular markers tilS and rpoB for phylogenetic and monitoring studies of the genus Thiothrix biodiversity.</title>
        <authorList>
            <person name="Ravin N.V."/>
            <person name="Smolyakov D."/>
            <person name="Markov N.D."/>
            <person name="Beletsky A.V."/>
            <person name="Mardanov A.V."/>
            <person name="Rudenko T.S."/>
            <person name="Grabovich M.Y."/>
        </authorList>
    </citation>
    <scope>NUCLEOTIDE SEQUENCE</scope>
    <source>
        <strain evidence="3">DNT52</strain>
        <strain evidence="2 4">H33</strain>
    </source>
</reference>
<dbReference type="Proteomes" id="UP001223336">
    <property type="component" value="Unassembled WGS sequence"/>
</dbReference>
<accession>A0AA51MMJ9</accession>
<keyword evidence="4" id="KW-1185">Reference proteome</keyword>
<dbReference type="InterPro" id="IPR002686">
    <property type="entry name" value="Transposase_17"/>
</dbReference>
<dbReference type="InterPro" id="IPR036515">
    <property type="entry name" value="Transposase_17_sf"/>
</dbReference>
<organism evidence="3">
    <name type="scientific">Thiothrix subterranea</name>
    <dbReference type="NCBI Taxonomy" id="2735563"/>
    <lineage>
        <taxon>Bacteria</taxon>
        <taxon>Pseudomonadati</taxon>
        <taxon>Pseudomonadota</taxon>
        <taxon>Gammaproteobacteria</taxon>
        <taxon>Thiotrichales</taxon>
        <taxon>Thiotrichaceae</taxon>
        <taxon>Thiothrix</taxon>
    </lineage>
</organism>
<evidence type="ECO:0000313" key="2">
    <source>
        <dbReference type="EMBL" id="MDQ5768860.1"/>
    </source>
</evidence>
<sequence>MKYNPDIHHRRSIRLKNYDYSCAGMYFVTICIENRECLLGEVIEGQMHMSDAGRIVAETWQWLASQHDYIVLDEWVIMPNHIHGIVTIVDAGRGDCKGDSRTAPTEKQKPLGRLIGAFKTVSSKRINIMRDSPGSKLWQRNYWEHIVRSEQSLQQIRQYIVHNPQTWIDDQLNPALA</sequence>
<dbReference type="EMBL" id="CP133217">
    <property type="protein sequence ID" value="WML86459.1"/>
    <property type="molecule type" value="Genomic_DNA"/>
</dbReference>
<evidence type="ECO:0000313" key="3">
    <source>
        <dbReference type="EMBL" id="WML86459.1"/>
    </source>
</evidence>
<dbReference type="SMART" id="SM01321">
    <property type="entry name" value="Y1_Tnp"/>
    <property type="match status" value="1"/>
</dbReference>
<dbReference type="GO" id="GO:0043565">
    <property type="term" value="F:sequence-specific DNA binding"/>
    <property type="evidence" value="ECO:0007669"/>
    <property type="project" value="TreeGrafter"/>
</dbReference>